<evidence type="ECO:0000259" key="3">
    <source>
        <dbReference type="SMART" id="SM00089"/>
    </source>
</evidence>
<dbReference type="NCBIfam" id="TIGR04183">
    <property type="entry name" value="Por_Secre_tail"/>
    <property type="match status" value="1"/>
</dbReference>
<feature type="signal peptide" evidence="2">
    <location>
        <begin position="1"/>
        <end position="17"/>
    </location>
</feature>
<dbReference type="InterPro" id="IPR026444">
    <property type="entry name" value="Secre_tail"/>
</dbReference>
<dbReference type="Pfam" id="PF17164">
    <property type="entry name" value="DUF5122"/>
    <property type="match status" value="8"/>
</dbReference>
<dbReference type="EMBL" id="QCZH01000003">
    <property type="protein sequence ID" value="PWA10564.1"/>
    <property type="molecule type" value="Genomic_DNA"/>
</dbReference>
<feature type="chain" id="PRO_5015738146" description="PKD/Chitinase domain-containing protein" evidence="2">
    <location>
        <begin position="18"/>
        <end position="1213"/>
    </location>
</feature>
<dbReference type="Pfam" id="PF18962">
    <property type="entry name" value="Por_Secre_tail"/>
    <property type="match status" value="1"/>
</dbReference>
<dbReference type="Gene3D" id="2.60.40.10">
    <property type="entry name" value="Immunoglobulins"/>
    <property type="match status" value="2"/>
</dbReference>
<dbReference type="Gene3D" id="2.80.10.50">
    <property type="match status" value="5"/>
</dbReference>
<keyword evidence="5" id="KW-1185">Reference proteome</keyword>
<dbReference type="OrthoDB" id="9805017at2"/>
<evidence type="ECO:0000313" key="4">
    <source>
        <dbReference type="EMBL" id="PWA10564.1"/>
    </source>
</evidence>
<dbReference type="InterPro" id="IPR022409">
    <property type="entry name" value="PKD/Chitinase_dom"/>
</dbReference>
<dbReference type="SUPFAM" id="SSF101898">
    <property type="entry name" value="NHL repeat"/>
    <property type="match status" value="1"/>
</dbReference>
<evidence type="ECO:0000313" key="5">
    <source>
        <dbReference type="Proteomes" id="UP000245618"/>
    </source>
</evidence>
<protein>
    <recommendedName>
        <fullName evidence="3">PKD/Chitinase domain-containing protein</fullName>
    </recommendedName>
</protein>
<organism evidence="4 5">
    <name type="scientific">Flavobacterium laiguense</name>
    <dbReference type="NCBI Taxonomy" id="2169409"/>
    <lineage>
        <taxon>Bacteria</taxon>
        <taxon>Pseudomonadati</taxon>
        <taxon>Bacteroidota</taxon>
        <taxon>Flavobacteriia</taxon>
        <taxon>Flavobacteriales</taxon>
        <taxon>Flavobacteriaceae</taxon>
        <taxon>Flavobacterium</taxon>
    </lineage>
</organism>
<dbReference type="InterPro" id="IPR013783">
    <property type="entry name" value="Ig-like_fold"/>
</dbReference>
<accession>A0A2U1K050</accession>
<feature type="domain" description="PKD/Chitinase" evidence="3">
    <location>
        <begin position="965"/>
        <end position="1049"/>
    </location>
</feature>
<sequence>MKKFYVLLLLSSLKIMAQIPELDNTFNVKDAGIYHQNIGTGGVLLASSKILTVFENPGSDYSVLLLNPDGSIDTNFNTKDSFSNKSIQIFAKPDGSFLTLTYDYTLKSFNSNGTINTNFTTPVITSNSVYGLWVKDILYQEDGKIILIGRISNVNGKFVGGCVRLNADGSVDTSFVLEFGSVDTITTQSDGKYIVSTGPKIARFKSNGELDTTFKVNTTVDPKQHFITNGFQQSDNSAINDVIVQSDGKIVVVGCNFVANGQTVSYYIVRLNPNGTLDTTLKSLDSRSSNVKNAYLQNDNKIIITLNDGTLIRLSNDGTIDNTFKYSNLISLGSPLYFQGSKIIVSANFRDSQGLTRAGIHRLNADGSIDLTFNPHSGPNLFRDGLAYSKHYDFKSKVLLDQKILLVGNITTYNDNVVRNICRINQNGEYDPTFKLDPTVKIYAQNSQPNGYLILPQVDGKILLMHNNAIEENNNTKSLIRLNNDGSLDKTFNFKDYSSSITDVKLLENGKILLMGQSGIFVKAGAYYGTYVNTVLLLNTDGSIDTNFNGAFNQKPISISLLANNKFLISFYRENYVYGYDPVIKFNEDGSKDSSFKVSGFQPYYKAKELSNGKLLAIIGQMLTRVNADGSPDPTFTPYSIEKTYSNKYDRFDFYENGEINLFFSTYSTNSTSKLTLSSEGKLLNTTVYKTAFNFEIQNCEDILFYGYFDKIGDVTKHSFARYKTSNLVSNPNPLGEIYQPFTKGQTLGNLKVSGDNLKWYNTQSPCGLNNKLAKKGNDETFLPSSTPLVDGITYYASQTINGIESSYRLPVKVYEGLPVANAGSDVTINCTTPSTTLSATGGVSYSWSPATGLSATNIANPVATPAATTTYTVTVTEANGGIKTDDVIVTVDKGLPVANAGTDVTINCTTPSTTLSVTGGVSYSWTPATGLSVTNIANPVATPTATITYTVTVTGANGCIKTDDVIVTVDKGLPVANAGTDVTINCTMPSTSLSATGGVSYSWNPATGLSATNIANPVATPAATTTYTVTVTGANGCTKTDDVIVTVDKGLPVANAGTDVTINFTTPSTTLSSTGGVSYSWNPATGLSATNIANPVATPAATTTYTVTVTGANSCIKTDDVIVTVYSSTLGLKENDFPNLVAYPNPIKDYYIISNNEEINKVEVYNSLGQLLFSNKYDTSSIKIDFYSLNSGLYFVKIYSENKMATIKTIKN</sequence>
<dbReference type="NCBIfam" id="TIGR02608">
    <property type="entry name" value="delta_60_rpt"/>
    <property type="match status" value="7"/>
</dbReference>
<feature type="domain" description="PKD/Chitinase" evidence="3">
    <location>
        <begin position="1054"/>
        <end position="1129"/>
    </location>
</feature>
<evidence type="ECO:0000256" key="2">
    <source>
        <dbReference type="SAM" id="SignalP"/>
    </source>
</evidence>
<gene>
    <name evidence="4" type="ORF">DB891_04885</name>
</gene>
<dbReference type="Proteomes" id="UP000245618">
    <property type="component" value="Unassembled WGS sequence"/>
</dbReference>
<reference evidence="4 5" key="1">
    <citation type="submission" date="2018-04" db="EMBL/GenBank/DDBJ databases">
        <title>Flavobacterium sp. nov., isolated from glacier ice.</title>
        <authorList>
            <person name="Liu Q."/>
            <person name="Xin Y.-H."/>
        </authorList>
    </citation>
    <scope>NUCLEOTIDE SEQUENCE [LARGE SCALE GENOMIC DNA]</scope>
    <source>
        <strain evidence="4 5">LB2P30</strain>
    </source>
</reference>
<dbReference type="SUPFAM" id="SSF50998">
    <property type="entry name" value="Quinoprotein alcohol dehydrogenase-like"/>
    <property type="match status" value="1"/>
</dbReference>
<keyword evidence="1 2" id="KW-0732">Signal</keyword>
<evidence type="ECO:0000256" key="1">
    <source>
        <dbReference type="ARBA" id="ARBA00022729"/>
    </source>
</evidence>
<dbReference type="InterPro" id="IPR013431">
    <property type="entry name" value="Delta_60_rpt"/>
</dbReference>
<dbReference type="RefSeq" id="WP_116761162.1">
    <property type="nucleotide sequence ID" value="NZ_QCZH01000003.1"/>
</dbReference>
<proteinExistence type="predicted"/>
<dbReference type="SMART" id="SM00089">
    <property type="entry name" value="PKD"/>
    <property type="match status" value="3"/>
</dbReference>
<dbReference type="InterPro" id="IPR011047">
    <property type="entry name" value="Quinoprotein_ADH-like_sf"/>
</dbReference>
<feature type="domain" description="PKD/Chitinase" evidence="3">
    <location>
        <begin position="809"/>
        <end position="895"/>
    </location>
</feature>
<name>A0A2U1K050_9FLAO</name>
<comment type="caution">
    <text evidence="4">The sequence shown here is derived from an EMBL/GenBank/DDBJ whole genome shotgun (WGS) entry which is preliminary data.</text>
</comment>
<dbReference type="AlphaFoldDB" id="A0A2U1K050"/>